<keyword evidence="2" id="KW-1133">Transmembrane helix</keyword>
<gene>
    <name evidence="3" type="ORF">ODALV1_LOCUS27496</name>
</gene>
<reference evidence="3 4" key="1">
    <citation type="submission" date="2024-08" db="EMBL/GenBank/DDBJ databases">
        <authorList>
            <person name="Cucini C."/>
            <person name="Frati F."/>
        </authorList>
    </citation>
    <scope>NUCLEOTIDE SEQUENCE [LARGE SCALE GENOMIC DNA]</scope>
</reference>
<evidence type="ECO:0000313" key="4">
    <source>
        <dbReference type="Proteomes" id="UP001642540"/>
    </source>
</evidence>
<keyword evidence="4" id="KW-1185">Reference proteome</keyword>
<keyword evidence="2" id="KW-0472">Membrane</keyword>
<feature type="region of interest" description="Disordered" evidence="1">
    <location>
        <begin position="1"/>
        <end position="55"/>
    </location>
</feature>
<feature type="compositionally biased region" description="Basic and acidic residues" evidence="1">
    <location>
        <begin position="46"/>
        <end position="55"/>
    </location>
</feature>
<organism evidence="3 4">
    <name type="scientific">Orchesella dallaii</name>
    <dbReference type="NCBI Taxonomy" id="48710"/>
    <lineage>
        <taxon>Eukaryota</taxon>
        <taxon>Metazoa</taxon>
        <taxon>Ecdysozoa</taxon>
        <taxon>Arthropoda</taxon>
        <taxon>Hexapoda</taxon>
        <taxon>Collembola</taxon>
        <taxon>Entomobryomorpha</taxon>
        <taxon>Entomobryoidea</taxon>
        <taxon>Orchesellidae</taxon>
        <taxon>Orchesellinae</taxon>
        <taxon>Orchesella</taxon>
    </lineage>
</organism>
<feature type="transmembrane region" description="Helical" evidence="2">
    <location>
        <begin position="246"/>
        <end position="265"/>
    </location>
</feature>
<dbReference type="EMBL" id="CAXLJM020000124">
    <property type="protein sequence ID" value="CAL8138714.1"/>
    <property type="molecule type" value="Genomic_DNA"/>
</dbReference>
<comment type="caution">
    <text evidence="3">The sequence shown here is derived from an EMBL/GenBank/DDBJ whole genome shotgun (WGS) entry which is preliminary data.</text>
</comment>
<protein>
    <submittedName>
        <fullName evidence="3">Uncharacterized protein</fullName>
    </submittedName>
</protein>
<sequence length="289" mass="32375">MKFKPVNEALETPPEPEKNSEFESEKQCKTEESPCKSSLKKLGTKLNDESVDKRPTALLTKSEIENIPDQQDEMNGQDERQKRTDMTVKKNVVVLKKVLSAFVIMFVWLTSGGGQVGELSTSSSLVSFYDLFPAERLFLNELEKICPVQVHKCSNADRFKEKYVRLSYEIYSTGKLLVGRNLLTETGAKMKSLPVASKNLILVDVDSLRLLLQKQNQTSSLIYTGPTMEIMSTENNCIIASQVERVLIGKLSLLSLVAAAAVLYLKKRKKKQGKAIAEEAAETRQPCQH</sequence>
<dbReference type="Proteomes" id="UP001642540">
    <property type="component" value="Unassembled WGS sequence"/>
</dbReference>
<keyword evidence="2" id="KW-0812">Transmembrane</keyword>
<name>A0ABP1RYE0_9HEXA</name>
<feature type="compositionally biased region" description="Basic and acidic residues" evidence="1">
    <location>
        <begin position="15"/>
        <end position="34"/>
    </location>
</feature>
<evidence type="ECO:0000313" key="3">
    <source>
        <dbReference type="EMBL" id="CAL8138714.1"/>
    </source>
</evidence>
<evidence type="ECO:0000256" key="1">
    <source>
        <dbReference type="SAM" id="MobiDB-lite"/>
    </source>
</evidence>
<accession>A0ABP1RYE0</accession>
<evidence type="ECO:0000256" key="2">
    <source>
        <dbReference type="SAM" id="Phobius"/>
    </source>
</evidence>
<proteinExistence type="predicted"/>
<feature type="region of interest" description="Disordered" evidence="1">
    <location>
        <begin position="63"/>
        <end position="82"/>
    </location>
</feature>